<keyword evidence="1" id="KW-0805">Transcription regulation</keyword>
<keyword evidence="3" id="KW-0804">Transcription</keyword>
<dbReference type="SUPFAM" id="SSF46785">
    <property type="entry name" value="Winged helix' DNA-binding domain"/>
    <property type="match status" value="1"/>
</dbReference>
<dbReference type="GO" id="GO:0003677">
    <property type="term" value="F:DNA binding"/>
    <property type="evidence" value="ECO:0007669"/>
    <property type="project" value="UniProtKB-KW"/>
</dbReference>
<evidence type="ECO:0000313" key="5">
    <source>
        <dbReference type="EMBL" id="NYI45657.1"/>
    </source>
</evidence>
<protein>
    <submittedName>
        <fullName evidence="5">DNA-binding FadR family transcriptional regulator</fullName>
    </submittedName>
</protein>
<reference evidence="5 6" key="1">
    <citation type="submission" date="2020-07" db="EMBL/GenBank/DDBJ databases">
        <title>Sequencing the genomes of 1000 actinobacteria strains.</title>
        <authorList>
            <person name="Klenk H.-P."/>
        </authorList>
    </citation>
    <scope>NUCLEOTIDE SEQUENCE [LARGE SCALE GENOMIC DNA]</scope>
    <source>
        <strain evidence="5 6">DSM 15131</strain>
    </source>
</reference>
<dbReference type="InterPro" id="IPR036390">
    <property type="entry name" value="WH_DNA-bd_sf"/>
</dbReference>
<dbReference type="Pfam" id="PF00392">
    <property type="entry name" value="GntR"/>
    <property type="match status" value="1"/>
</dbReference>
<evidence type="ECO:0000313" key="6">
    <source>
        <dbReference type="Proteomes" id="UP000562045"/>
    </source>
</evidence>
<evidence type="ECO:0000256" key="3">
    <source>
        <dbReference type="ARBA" id="ARBA00023163"/>
    </source>
</evidence>
<dbReference type="RefSeq" id="WP_257026884.1">
    <property type="nucleotide sequence ID" value="NZ_JACBZM010000001.1"/>
</dbReference>
<evidence type="ECO:0000259" key="4">
    <source>
        <dbReference type="PROSITE" id="PS50949"/>
    </source>
</evidence>
<dbReference type="GO" id="GO:0003700">
    <property type="term" value="F:DNA-binding transcription factor activity"/>
    <property type="evidence" value="ECO:0007669"/>
    <property type="project" value="InterPro"/>
</dbReference>
<gene>
    <name evidence="5" type="ORF">BJ993_002737</name>
</gene>
<dbReference type="InterPro" id="IPR036388">
    <property type="entry name" value="WH-like_DNA-bd_sf"/>
</dbReference>
<dbReference type="EMBL" id="JACBZM010000001">
    <property type="protein sequence ID" value="NYI45657.1"/>
    <property type="molecule type" value="Genomic_DNA"/>
</dbReference>
<comment type="caution">
    <text evidence="5">The sequence shown here is derived from an EMBL/GenBank/DDBJ whole genome shotgun (WGS) entry which is preliminary data.</text>
</comment>
<sequence>MMPLAPAAPTSLVDQAIEGMRALLATGEWTLGTRIPPEPQLAADLGVSRNTVREAVKALAHVGVLEVRRGDGTYVAATTEVQALMRRQAERVEIEHLLEVRHAIEVRAAALAAGRRTRADLAALDAIAARRLAALDAGDGAGFVDADVDFHVAVVAAAHNPLLSELYDGLVETLRASIDDPTKGYPAMLPEHDAVLEAIRRGDADGAAAAGAELLDHVTR</sequence>
<dbReference type="PANTHER" id="PTHR43537">
    <property type="entry name" value="TRANSCRIPTIONAL REGULATOR, GNTR FAMILY"/>
    <property type="match status" value="1"/>
</dbReference>
<name>A0A7Y9ZHP5_9ACTN</name>
<dbReference type="SMART" id="SM00895">
    <property type="entry name" value="FCD"/>
    <property type="match status" value="1"/>
</dbReference>
<dbReference type="PRINTS" id="PR00035">
    <property type="entry name" value="HTHGNTR"/>
</dbReference>
<dbReference type="Pfam" id="PF07729">
    <property type="entry name" value="FCD"/>
    <property type="match status" value="1"/>
</dbReference>
<dbReference type="InterPro" id="IPR011711">
    <property type="entry name" value="GntR_C"/>
</dbReference>
<proteinExistence type="predicted"/>
<dbReference type="SUPFAM" id="SSF48008">
    <property type="entry name" value="GntR ligand-binding domain-like"/>
    <property type="match status" value="1"/>
</dbReference>
<organism evidence="5 6">
    <name type="scientific">Nocardioides aromaticivorans</name>
    <dbReference type="NCBI Taxonomy" id="200618"/>
    <lineage>
        <taxon>Bacteria</taxon>
        <taxon>Bacillati</taxon>
        <taxon>Actinomycetota</taxon>
        <taxon>Actinomycetes</taxon>
        <taxon>Propionibacteriales</taxon>
        <taxon>Nocardioidaceae</taxon>
        <taxon>Nocardioides</taxon>
    </lineage>
</organism>
<evidence type="ECO:0000256" key="2">
    <source>
        <dbReference type="ARBA" id="ARBA00023125"/>
    </source>
</evidence>
<dbReference type="Gene3D" id="1.10.10.10">
    <property type="entry name" value="Winged helix-like DNA-binding domain superfamily/Winged helix DNA-binding domain"/>
    <property type="match status" value="1"/>
</dbReference>
<dbReference type="Proteomes" id="UP000562045">
    <property type="component" value="Unassembled WGS sequence"/>
</dbReference>
<dbReference type="AlphaFoldDB" id="A0A7Y9ZHP5"/>
<dbReference type="PANTHER" id="PTHR43537:SF47">
    <property type="entry name" value="REGULATORY PROTEIN GNTR HTH"/>
    <property type="match status" value="1"/>
</dbReference>
<dbReference type="CDD" id="cd07377">
    <property type="entry name" value="WHTH_GntR"/>
    <property type="match status" value="1"/>
</dbReference>
<dbReference type="SMART" id="SM00345">
    <property type="entry name" value="HTH_GNTR"/>
    <property type="match status" value="1"/>
</dbReference>
<dbReference type="Gene3D" id="1.20.120.530">
    <property type="entry name" value="GntR ligand-binding domain-like"/>
    <property type="match status" value="1"/>
</dbReference>
<accession>A0A7Y9ZHP5</accession>
<evidence type="ECO:0000256" key="1">
    <source>
        <dbReference type="ARBA" id="ARBA00023015"/>
    </source>
</evidence>
<keyword evidence="2 5" id="KW-0238">DNA-binding</keyword>
<dbReference type="PROSITE" id="PS50949">
    <property type="entry name" value="HTH_GNTR"/>
    <property type="match status" value="1"/>
</dbReference>
<dbReference type="InterPro" id="IPR000524">
    <property type="entry name" value="Tscrpt_reg_HTH_GntR"/>
</dbReference>
<dbReference type="InterPro" id="IPR008920">
    <property type="entry name" value="TF_FadR/GntR_C"/>
</dbReference>
<feature type="domain" description="HTH gntR-type" evidence="4">
    <location>
        <begin position="10"/>
        <end position="78"/>
    </location>
</feature>